<dbReference type="SUPFAM" id="SSF53474">
    <property type="entry name" value="alpha/beta-Hydrolases"/>
    <property type="match status" value="1"/>
</dbReference>
<dbReference type="InParanoid" id="F4BT98"/>
<sequence length="444" mass="50233">MKWKIAAILLLAIIVISGVYGWHEYQNFNAVPHTRLAAGSYYPEMLPDEYHHYLQIPINHQDPSLGNFTDFYLLNPEFIAGDNVVFWLCDNQQEAVGLTTSWRDFDASLGGLSYVLIGNRGVSPTLFPEVFDKDGSVNYTLAMKLYGSNEQIDDIEAIRRDMQKKGLLPKNGKIMVYGRSGGGVLVQQYLDKYGDHVSRALIEASGGPDLAREHNTTFNKNTYESNPAVASSYFALAQKGDATASLAFMLFMIGQGGDVDLQKKIADSRTNNSSLGDKFTYMKSWLVPSNNFPLIYSLFNAPRELEVKVRLYELMAEDLENYHPASSKEVCLAIEWAKVLLADFIKAREKGEIPTTQINLNRSRYKGEVMVWSGTGDQVCAVEMGQWVSDSYPYSRLAVFDDSHHFQEHPGYYRQFRRAYFTYGLNSSEVQTHFDDPRQLNAEL</sequence>
<dbReference type="Proteomes" id="UP000007807">
    <property type="component" value="Chromosome"/>
</dbReference>
<name>F4BT98_METSG</name>
<gene>
    <name evidence="1" type="ordered locus">MCON_0008</name>
</gene>
<dbReference type="GeneID" id="10459826"/>
<keyword evidence="2" id="KW-1185">Reference proteome</keyword>
<reference evidence="1 2" key="1">
    <citation type="journal article" date="2011" name="J. Bacteriol.">
        <title>Complete genome sequence of Methanosaeta concilii, a specialist in aceticlastic methanogenesis.</title>
        <authorList>
            <person name="Barber R.D."/>
            <person name="Zhang L."/>
            <person name="Harnack M."/>
            <person name="Olson M.V."/>
            <person name="Kaul R."/>
            <person name="Ingram-Smith C."/>
            <person name="Smith K.S."/>
        </authorList>
    </citation>
    <scope>NUCLEOTIDE SEQUENCE [LARGE SCALE GENOMIC DNA]</scope>
    <source>
        <strain evidence="2">ATCC 5969 / DSM 3671 / JCM 10134 / NBRC 103675 / OCM 69 / GP-6</strain>
    </source>
</reference>
<accession>F4BT98</accession>
<dbReference type="RefSeq" id="WP_013717999.1">
    <property type="nucleotide sequence ID" value="NC_015416.1"/>
</dbReference>
<protein>
    <submittedName>
        <fullName evidence="1">Uncharacterized protein</fullName>
    </submittedName>
</protein>
<evidence type="ECO:0000313" key="2">
    <source>
        <dbReference type="Proteomes" id="UP000007807"/>
    </source>
</evidence>
<dbReference type="KEGG" id="mcj:MCON_0008"/>
<dbReference type="EMBL" id="CP002565">
    <property type="protein sequence ID" value="AEB66937.1"/>
    <property type="molecule type" value="Genomic_DNA"/>
</dbReference>
<dbReference type="Gene3D" id="3.40.50.1820">
    <property type="entry name" value="alpha/beta hydrolase"/>
    <property type="match status" value="1"/>
</dbReference>
<dbReference type="HOGENOM" id="CLU_598140_0_0_2"/>
<evidence type="ECO:0000313" key="1">
    <source>
        <dbReference type="EMBL" id="AEB66937.1"/>
    </source>
</evidence>
<organism evidence="1 2">
    <name type="scientific">Methanothrix soehngenii (strain ATCC 5969 / DSM 3671 / JCM 10134 / NBRC 103675 / OCM 69 / GP-6)</name>
    <name type="common">Methanosaeta concilii</name>
    <dbReference type="NCBI Taxonomy" id="990316"/>
    <lineage>
        <taxon>Archaea</taxon>
        <taxon>Methanobacteriati</taxon>
        <taxon>Methanobacteriota</taxon>
        <taxon>Stenosarchaea group</taxon>
        <taxon>Methanomicrobia</taxon>
        <taxon>Methanotrichales</taxon>
        <taxon>Methanotrichaceae</taxon>
        <taxon>Methanothrix</taxon>
    </lineage>
</organism>
<dbReference type="InterPro" id="IPR029058">
    <property type="entry name" value="AB_hydrolase_fold"/>
</dbReference>
<dbReference type="OrthoDB" id="133906at2157"/>
<proteinExistence type="predicted"/>
<dbReference type="AlphaFoldDB" id="F4BT98"/>